<protein>
    <submittedName>
        <fullName evidence="1">Uncharacterized protein</fullName>
    </submittedName>
</protein>
<dbReference type="AlphaFoldDB" id="A0A2I1RGA0"/>
<comment type="caution">
    <text evidence="1">The sequence shown here is derived from an EMBL/GenBank/DDBJ whole genome shotgun (WGS) entry which is preliminary data.</text>
</comment>
<gene>
    <name evidence="1" type="ORF">CYJ96_09500</name>
</gene>
<accession>A0A2I1RGA0</accession>
<reference evidence="1 2" key="1">
    <citation type="submission" date="2017-12" db="EMBL/GenBank/DDBJ databases">
        <title>Phylogenetic diversity of female urinary microbiome.</title>
        <authorList>
            <person name="Thomas-White K."/>
            <person name="Wolfe A.J."/>
        </authorList>
    </citation>
    <scope>NUCLEOTIDE SEQUENCE [LARGE SCALE GENOMIC DNA]</scope>
    <source>
        <strain evidence="1 2">UMB0416</strain>
    </source>
</reference>
<evidence type="ECO:0000313" key="2">
    <source>
        <dbReference type="Proteomes" id="UP000234914"/>
    </source>
</evidence>
<organism evidence="1 2">
    <name type="scientific">Faucicola osloensis</name>
    <name type="common">Moraxella osloensis</name>
    <dbReference type="NCBI Taxonomy" id="34062"/>
    <lineage>
        <taxon>Bacteria</taxon>
        <taxon>Pseudomonadati</taxon>
        <taxon>Pseudomonadota</taxon>
        <taxon>Gammaproteobacteria</taxon>
        <taxon>Moraxellales</taxon>
        <taxon>Moraxellaceae</taxon>
        <taxon>Faucicola</taxon>
    </lineage>
</organism>
<proteinExistence type="predicted"/>
<dbReference type="Proteomes" id="UP000234914">
    <property type="component" value="Unassembled WGS sequence"/>
</dbReference>
<dbReference type="RefSeq" id="WP_101964831.1">
    <property type="nucleotide sequence ID" value="NZ_JAHXPO010000007.1"/>
</dbReference>
<evidence type="ECO:0000313" key="1">
    <source>
        <dbReference type="EMBL" id="PKZ68162.1"/>
    </source>
</evidence>
<dbReference type="EMBL" id="PKJS01000012">
    <property type="protein sequence ID" value="PKZ68162.1"/>
    <property type="molecule type" value="Genomic_DNA"/>
</dbReference>
<name>A0A2I1RGA0_FAUOS</name>
<sequence length="73" mass="8260">MLIELSQLPQIIQQQILQVKTGETVQFVNNGEIFANVLPVEDDEVFGMLRGKGIDGVAFQNALRDEWQDYATH</sequence>